<dbReference type="AlphaFoldDB" id="A0AAV0ARV0"/>
<comment type="caution">
    <text evidence="1">The sequence shown here is derived from an EMBL/GenBank/DDBJ whole genome shotgun (WGS) entry which is preliminary data.</text>
</comment>
<evidence type="ECO:0000313" key="1">
    <source>
        <dbReference type="EMBL" id="CAH7672078.1"/>
    </source>
</evidence>
<dbReference type="EMBL" id="CALTRL010001316">
    <property type="protein sequence ID" value="CAH7672078.1"/>
    <property type="molecule type" value="Genomic_DNA"/>
</dbReference>
<sequence length="138" mass="15715">MDKSQILKDPEANQKDVFDHFLNLLNKADGIISNAWKKRAEDEVSSESADILALKPTFDQLGKLLEIKEELQRAIQLPICGNYRQFYASASSYNLTKIHIKKTNRKVLELRTKLLECKKTFGDANQPTRINVPAAAQR</sequence>
<keyword evidence="2" id="KW-1185">Reference proteome</keyword>
<reference evidence="1" key="1">
    <citation type="submission" date="2022-06" db="EMBL/GenBank/DDBJ databases">
        <authorList>
            <consortium name="SYNGENTA / RWTH Aachen University"/>
        </authorList>
    </citation>
    <scope>NUCLEOTIDE SEQUENCE</scope>
</reference>
<accession>A0AAV0ARV0</accession>
<name>A0AAV0ARV0_PHAPC</name>
<proteinExistence type="predicted"/>
<dbReference type="Proteomes" id="UP001153365">
    <property type="component" value="Unassembled WGS sequence"/>
</dbReference>
<protein>
    <submittedName>
        <fullName evidence="1">Uncharacterized protein</fullName>
    </submittedName>
</protein>
<evidence type="ECO:0000313" key="2">
    <source>
        <dbReference type="Proteomes" id="UP001153365"/>
    </source>
</evidence>
<gene>
    <name evidence="1" type="ORF">PPACK8108_LOCUS6860</name>
</gene>
<organism evidence="1 2">
    <name type="scientific">Phakopsora pachyrhizi</name>
    <name type="common">Asian soybean rust disease fungus</name>
    <dbReference type="NCBI Taxonomy" id="170000"/>
    <lineage>
        <taxon>Eukaryota</taxon>
        <taxon>Fungi</taxon>
        <taxon>Dikarya</taxon>
        <taxon>Basidiomycota</taxon>
        <taxon>Pucciniomycotina</taxon>
        <taxon>Pucciniomycetes</taxon>
        <taxon>Pucciniales</taxon>
        <taxon>Phakopsoraceae</taxon>
        <taxon>Phakopsora</taxon>
    </lineage>
</organism>